<sequence length="625" mass="68889">MADIKKTPSLNPDASPFSPLTPESPTVSDMIIPPERVVFSSNGTRITLRRPEPATTAENAASPRLVTDLGSGPQPATTSNGEKDSGKNEVQEASLKQQKLERLVYLTTRDVFVQSLFKAITRLSASTAQHVLKSHVQELAALLEIFKMNELVETVVKMHAQRVYASSPEVVRETWPWLLDGDITELSLIDLGSGTKASKLPAMKADLPKPKFVMGLSSNADSLSSIDDNSSTIRMRKHTRRSSIAASSLFADDACSIISFGPSNELALVTDPYGSCFPYPTQRTIFKHAQQIMKKALYEFTKIYFPDKLKHRSFEYSASSSLGQWVLMVQDAISNPEAFQDQQGTYYKLKSLGFSTLLDPASELHDLLSKREHVNTADLQSLLVDILTLIDSLGISECSGQQRALSEYVSALAADLKGKLEEVQVPFRDTLKRISDERNKLASEEEDATQNYRERERSVQQDFLLDPEVLKSILSQKPCPIGGTIGRYAINKPKRSVLSRCTGATGSRRGSVAAPNTCIWSPDRESMDNRPVWEDAKLPTVFNTTVDMPWDATAIDQAIERMNSQGAQENRKVSQGHELGPGLEGSRYAVGKVVKPVKLSKAIPIKAPPKSVHTPVEESELLISI</sequence>
<keyword evidence="3" id="KW-1185">Reference proteome</keyword>
<accession>W7HXR6</accession>
<organism evidence="2 3">
    <name type="scientific">Drechslerella stenobrocha 248</name>
    <dbReference type="NCBI Taxonomy" id="1043628"/>
    <lineage>
        <taxon>Eukaryota</taxon>
        <taxon>Fungi</taxon>
        <taxon>Dikarya</taxon>
        <taxon>Ascomycota</taxon>
        <taxon>Pezizomycotina</taxon>
        <taxon>Orbiliomycetes</taxon>
        <taxon>Orbiliales</taxon>
        <taxon>Orbiliaceae</taxon>
        <taxon>Drechslerella</taxon>
    </lineage>
</organism>
<evidence type="ECO:0000313" key="2">
    <source>
        <dbReference type="EMBL" id="EWC44713.1"/>
    </source>
</evidence>
<protein>
    <submittedName>
        <fullName evidence="2">Uncharacterized protein</fullName>
    </submittedName>
</protein>
<evidence type="ECO:0000313" key="3">
    <source>
        <dbReference type="Proteomes" id="UP000024837"/>
    </source>
</evidence>
<gene>
    <name evidence="2" type="ORF">DRE_06491</name>
</gene>
<dbReference type="EMBL" id="KI966435">
    <property type="protein sequence ID" value="EWC44713.1"/>
    <property type="molecule type" value="Genomic_DNA"/>
</dbReference>
<feature type="compositionally biased region" description="Basic and acidic residues" evidence="1">
    <location>
        <begin position="81"/>
        <end position="90"/>
    </location>
</feature>
<dbReference type="HOGENOM" id="CLU_410461_0_0_1"/>
<reference evidence="2 3" key="1">
    <citation type="submission" date="2013-05" db="EMBL/GenBank/DDBJ databases">
        <title>Drechslerella stenobrocha genome reveals carnivorous origination and mechanical trapping mechanism of predatory fungi.</title>
        <authorList>
            <person name="Liu X."/>
            <person name="Zhang W."/>
            <person name="Liu K."/>
        </authorList>
    </citation>
    <scope>NUCLEOTIDE SEQUENCE [LARGE SCALE GENOMIC DNA]</scope>
    <source>
        <strain evidence="2 3">248</strain>
    </source>
</reference>
<dbReference type="AlphaFoldDB" id="W7HXR6"/>
<proteinExistence type="predicted"/>
<dbReference type="OrthoDB" id="5346117at2759"/>
<feature type="region of interest" description="Disordered" evidence="1">
    <location>
        <begin position="1"/>
        <end position="93"/>
    </location>
</feature>
<evidence type="ECO:0000256" key="1">
    <source>
        <dbReference type="SAM" id="MobiDB-lite"/>
    </source>
</evidence>
<name>W7HXR6_9PEZI</name>
<dbReference type="Proteomes" id="UP000024837">
    <property type="component" value="Unassembled WGS sequence"/>
</dbReference>